<feature type="transmembrane region" description="Helical" evidence="1">
    <location>
        <begin position="83"/>
        <end position="101"/>
    </location>
</feature>
<dbReference type="RefSeq" id="WP_012106601.1">
    <property type="nucleotide sequence ID" value="NC_009712.1"/>
</dbReference>
<organism evidence="2 3">
    <name type="scientific">Methanoregula boonei (strain DSM 21154 / JCM 14090 / 6A8)</name>
    <dbReference type="NCBI Taxonomy" id="456442"/>
    <lineage>
        <taxon>Archaea</taxon>
        <taxon>Methanobacteriati</taxon>
        <taxon>Methanobacteriota</taxon>
        <taxon>Stenosarchaea group</taxon>
        <taxon>Methanomicrobia</taxon>
        <taxon>Methanomicrobiales</taxon>
        <taxon>Methanoregulaceae</taxon>
        <taxon>Methanoregula</taxon>
    </lineage>
</organism>
<dbReference type="STRING" id="456442.Mboo_1056"/>
<name>A7I763_METB6</name>
<feature type="transmembrane region" description="Helical" evidence="1">
    <location>
        <begin position="20"/>
        <end position="40"/>
    </location>
</feature>
<reference evidence="3" key="1">
    <citation type="journal article" date="2015" name="Microbiology">
        <title>Genome of Methanoregula boonei 6A8 reveals adaptations to oligotrophic peatland environments.</title>
        <authorList>
            <person name="Braeuer S."/>
            <person name="Cadillo-Quiroz H."/>
            <person name="Kyrpides N."/>
            <person name="Woyke T."/>
            <person name="Goodwin L."/>
            <person name="Detter C."/>
            <person name="Podell S."/>
            <person name="Yavitt J.B."/>
            <person name="Zinder S.H."/>
        </authorList>
    </citation>
    <scope>NUCLEOTIDE SEQUENCE [LARGE SCALE GENOMIC DNA]</scope>
    <source>
        <strain evidence="3">DSM 21154 / JCM 14090 / 6A8</strain>
    </source>
</reference>
<sequence>MVDVVTSVTDQWNATVMNYAPSVIGALIVLLIGWIVGRLLGRAVRIVLDKIGEQHFVEQVADQTSFAGSVKKAGITVGYIGDIFVRLFVYMIAVLAAVNILDMEYMSRLMTTIVEYIPHIVAFIIILIVGFILADYFIDFLGRYYAQQDIQLITPVLFLIRLFLYFAITILALSQLMLDLTIIYTFVTPIAWGIGLGLGAAIAIIVGFGLKNRSEAIMDNIINSIVKKP</sequence>
<dbReference type="KEGG" id="mbn:Mboo_1056"/>
<keyword evidence="1" id="KW-1133">Transmembrane helix</keyword>
<keyword evidence="1" id="KW-0812">Transmembrane</keyword>
<feature type="transmembrane region" description="Helical" evidence="1">
    <location>
        <begin position="158"/>
        <end position="178"/>
    </location>
</feature>
<keyword evidence="1" id="KW-0472">Membrane</keyword>
<evidence type="ECO:0000313" key="2">
    <source>
        <dbReference type="EMBL" id="ABS55574.1"/>
    </source>
</evidence>
<keyword evidence="3" id="KW-1185">Reference proteome</keyword>
<feature type="transmembrane region" description="Helical" evidence="1">
    <location>
        <begin position="116"/>
        <end position="138"/>
    </location>
</feature>
<protein>
    <submittedName>
        <fullName evidence="2">Conserved TM helix repeat-containing protein</fullName>
    </submittedName>
</protein>
<proteinExistence type="predicted"/>
<dbReference type="Pfam" id="PF05552">
    <property type="entry name" value="MS_channel_1st_1"/>
    <property type="match status" value="2"/>
</dbReference>
<feature type="transmembrane region" description="Helical" evidence="1">
    <location>
        <begin position="190"/>
        <end position="210"/>
    </location>
</feature>
<dbReference type="AlphaFoldDB" id="A7I763"/>
<dbReference type="eggNOG" id="arCOG01572">
    <property type="taxonomic scope" value="Archaea"/>
</dbReference>
<dbReference type="Proteomes" id="UP000002408">
    <property type="component" value="Chromosome"/>
</dbReference>
<gene>
    <name evidence="2" type="ordered locus">Mboo_1056</name>
</gene>
<dbReference type="HOGENOM" id="CLU_097040_1_0_2"/>
<dbReference type="EMBL" id="CP000780">
    <property type="protein sequence ID" value="ABS55574.1"/>
    <property type="molecule type" value="Genomic_DNA"/>
</dbReference>
<dbReference type="InterPro" id="IPR008910">
    <property type="entry name" value="MSC_TM_helix"/>
</dbReference>
<evidence type="ECO:0000256" key="1">
    <source>
        <dbReference type="SAM" id="Phobius"/>
    </source>
</evidence>
<evidence type="ECO:0000313" key="3">
    <source>
        <dbReference type="Proteomes" id="UP000002408"/>
    </source>
</evidence>
<dbReference type="OrthoDB" id="268811at2157"/>
<accession>A7I763</accession>
<dbReference type="GeneID" id="5410892"/>